<dbReference type="RefSeq" id="WP_107770672.1">
    <property type="nucleotide sequence ID" value="NZ_CP049272.1"/>
</dbReference>
<organism evidence="2 3">
    <name type="scientific">Campylobacter concisus</name>
    <dbReference type="NCBI Taxonomy" id="199"/>
    <lineage>
        <taxon>Bacteria</taxon>
        <taxon>Pseudomonadati</taxon>
        <taxon>Campylobacterota</taxon>
        <taxon>Epsilonproteobacteria</taxon>
        <taxon>Campylobacterales</taxon>
        <taxon>Campylobacteraceae</taxon>
        <taxon>Campylobacter</taxon>
    </lineage>
</organism>
<keyword evidence="1" id="KW-0732">Signal</keyword>
<sequence length="150" mass="17992">MKSIFKIILALLLAVNLSFATDDHDNSWEKKTIPKKFLNKDCKKLAKKIWVESMVTYRRDTILNMYKEPILNVFIYEPPIKDIECMKNIRYKTYDANNYSYDFDFKWINKNTLLVQFFDTNPENICELWLYEEKDGSVDVYKFTSKNLPD</sequence>
<dbReference type="AlphaFoldDB" id="A0AAE7P7Q0"/>
<reference evidence="2 3" key="1">
    <citation type="journal article" date="2018" name="Emerg. Microbes Infect.">
        <title>Genomic analysis of oral Campylobacter concisus strains identified a potential bacterial molecular marker associated with active Crohn's disease.</title>
        <authorList>
            <person name="Liu F."/>
            <person name="Ma R."/>
            <person name="Tay C.Y.A."/>
            <person name="Octavia S."/>
            <person name="Lan R."/>
            <person name="Chung H.K.L."/>
            <person name="Riordan S.M."/>
            <person name="Grimm M.C."/>
            <person name="Leong R.W."/>
            <person name="Tanaka M.M."/>
            <person name="Connor S."/>
            <person name="Zhang L."/>
        </authorList>
    </citation>
    <scope>NUCLEOTIDE SEQUENCE [LARGE SCALE GENOMIC DNA]</scope>
    <source>
        <strain evidence="2 3">P27CDO-S2</strain>
    </source>
</reference>
<dbReference type="Proteomes" id="UP000594513">
    <property type="component" value="Chromosome"/>
</dbReference>
<protein>
    <submittedName>
        <fullName evidence="2">Uncharacterized protein</fullName>
    </submittedName>
</protein>
<accession>A0AAE7P7Q0</accession>
<name>A0AAE7P7Q0_9BACT</name>
<evidence type="ECO:0000256" key="1">
    <source>
        <dbReference type="SAM" id="SignalP"/>
    </source>
</evidence>
<feature type="signal peptide" evidence="1">
    <location>
        <begin position="1"/>
        <end position="20"/>
    </location>
</feature>
<feature type="chain" id="PRO_5042285134" evidence="1">
    <location>
        <begin position="21"/>
        <end position="150"/>
    </location>
</feature>
<gene>
    <name evidence="2" type="ORF">CVT17_07445</name>
</gene>
<proteinExistence type="predicted"/>
<dbReference type="EMBL" id="CP049272">
    <property type="protein sequence ID" value="QPH86805.1"/>
    <property type="molecule type" value="Genomic_DNA"/>
</dbReference>
<evidence type="ECO:0000313" key="3">
    <source>
        <dbReference type="Proteomes" id="UP000594513"/>
    </source>
</evidence>
<evidence type="ECO:0000313" key="2">
    <source>
        <dbReference type="EMBL" id="QPH86805.1"/>
    </source>
</evidence>